<evidence type="ECO:0000313" key="3">
    <source>
        <dbReference type="Proteomes" id="UP000830835"/>
    </source>
</evidence>
<gene>
    <name evidence="2" type="ORF">JX360_15915</name>
</gene>
<protein>
    <submittedName>
        <fullName evidence="2">Uncharacterized protein</fullName>
    </submittedName>
</protein>
<feature type="compositionally biased region" description="Low complexity" evidence="1">
    <location>
        <begin position="63"/>
        <end position="79"/>
    </location>
</feature>
<feature type="region of interest" description="Disordered" evidence="1">
    <location>
        <begin position="359"/>
        <end position="378"/>
    </location>
</feature>
<keyword evidence="3" id="KW-1185">Reference proteome</keyword>
<proteinExistence type="predicted"/>
<feature type="region of interest" description="Disordered" evidence="1">
    <location>
        <begin position="134"/>
        <end position="172"/>
    </location>
</feature>
<dbReference type="Proteomes" id="UP000830835">
    <property type="component" value="Unassembled WGS sequence"/>
</dbReference>
<feature type="region of interest" description="Disordered" evidence="1">
    <location>
        <begin position="294"/>
        <end position="341"/>
    </location>
</feature>
<feature type="compositionally biased region" description="Low complexity" evidence="1">
    <location>
        <begin position="324"/>
        <end position="337"/>
    </location>
</feature>
<evidence type="ECO:0000313" key="2">
    <source>
        <dbReference type="EMBL" id="MCJ2544373.1"/>
    </source>
</evidence>
<feature type="compositionally biased region" description="Pro residues" evidence="1">
    <location>
        <begin position="411"/>
        <end position="422"/>
    </location>
</feature>
<accession>A0ABT0CF18</accession>
<feature type="compositionally biased region" description="Pro residues" evidence="1">
    <location>
        <begin position="434"/>
        <end position="444"/>
    </location>
</feature>
<reference evidence="2" key="1">
    <citation type="submission" date="2021-02" db="EMBL/GenBank/DDBJ databases">
        <title>The CRISPR/cas machinery reduction and long-range gene transfer in the hot spring cyanobacterium Synechococcus.</title>
        <authorList>
            <person name="Dvorak P."/>
            <person name="Jahodarova E."/>
            <person name="Hasler P."/>
            <person name="Poulickova A."/>
        </authorList>
    </citation>
    <scope>NUCLEOTIDE SEQUENCE</scope>
    <source>
        <strain evidence="2">Rupite</strain>
    </source>
</reference>
<feature type="compositionally biased region" description="Low complexity" evidence="1">
    <location>
        <begin position="445"/>
        <end position="458"/>
    </location>
</feature>
<organism evidence="2 3">
    <name type="scientific">Thermostichus vulcanus str. 'Rupite'</name>
    <dbReference type="NCBI Taxonomy" id="2813851"/>
    <lineage>
        <taxon>Bacteria</taxon>
        <taxon>Bacillati</taxon>
        <taxon>Cyanobacteriota</taxon>
        <taxon>Cyanophyceae</taxon>
        <taxon>Thermostichales</taxon>
        <taxon>Thermostichaceae</taxon>
        <taxon>Thermostichus</taxon>
    </lineage>
</organism>
<name>A0ABT0CF18_THEVL</name>
<dbReference type="EMBL" id="JAFIRA010000061">
    <property type="protein sequence ID" value="MCJ2544373.1"/>
    <property type="molecule type" value="Genomic_DNA"/>
</dbReference>
<feature type="region of interest" description="Disordered" evidence="1">
    <location>
        <begin position="53"/>
        <end position="79"/>
    </location>
</feature>
<feature type="region of interest" description="Disordered" evidence="1">
    <location>
        <begin position="401"/>
        <end position="469"/>
    </location>
</feature>
<comment type="caution">
    <text evidence="2">The sequence shown here is derived from an EMBL/GenBank/DDBJ whole genome shotgun (WGS) entry which is preliminary data.</text>
</comment>
<sequence length="586" mass="63693">MLSFWVRREGQEAWEPVPAEGAVLEEDTYTIVARSPQPHFTITVEVRQYPPTQGEGLPTALASPKKVTTPPTQTQTRSVRTNDEGIGIILPASHLSPGFWELHCRDADLIAELFGEAEAENCLRFQVMPRGLASGPQAGRSPEMALSSLAEPEPVPPANAQDAVPEAVPLSPKSNPTSEWAAELFSLMHTELEGSPDEVLVLTGRIGCSGELRVQVWQPGKDLPIFEGQRLIQFPPEARTAVFSIPITLPNHTWTRPLNGELVLTPTSTGWRDPSQPTHPLTIAFSIRCRGESDELNPDHVSGPESLEEASAPSLPLTRLREGAAQAASRSHSSTTTLLSPERTLQKLLRIWQQSTPLRELDTGPVAPQGSEPIAPAPETITPVQSEAVSTQVPEPQTLKSPAADFSLQPTPEPIAPPLPEPEPSRIPVAEPELPAPSSEPPPSEEGFPPAAVAAPAAGSGESLLPPDLPGICPTPQLWVPEQLRAGDNFDVVLRLPALADPPPSGFTHQAPFWIKFWVKHGRTRSLVDGPRWLLDFSCDEQGQWQALTRMTIPPGVPELIFEAWAVSPDRQQQSDRVTQRRLIQP</sequence>
<evidence type="ECO:0000256" key="1">
    <source>
        <dbReference type="SAM" id="MobiDB-lite"/>
    </source>
</evidence>